<name>A0A7S1WJ67_ALECA</name>
<feature type="coiled-coil region" evidence="6">
    <location>
        <begin position="78"/>
        <end position="140"/>
    </location>
</feature>
<gene>
    <name evidence="9" type="ORF">ACAT0790_LOCUS48212</name>
</gene>
<evidence type="ECO:0000256" key="5">
    <source>
        <dbReference type="PIRNR" id="PIRNR026991"/>
    </source>
</evidence>
<protein>
    <recommendedName>
        <fullName evidence="10">Meiotic nuclear division protein 1 homolog</fullName>
    </recommendedName>
</protein>
<evidence type="ECO:0000256" key="4">
    <source>
        <dbReference type="ARBA" id="ARBA00023242"/>
    </source>
</evidence>
<dbReference type="Gene3D" id="1.10.287.1490">
    <property type="match status" value="1"/>
</dbReference>
<evidence type="ECO:0000259" key="8">
    <source>
        <dbReference type="Pfam" id="PF18517"/>
    </source>
</evidence>
<proteinExistence type="inferred from homology"/>
<evidence type="ECO:0000256" key="6">
    <source>
        <dbReference type="SAM" id="Coils"/>
    </source>
</evidence>
<reference evidence="9" key="1">
    <citation type="submission" date="2021-01" db="EMBL/GenBank/DDBJ databases">
        <authorList>
            <person name="Corre E."/>
            <person name="Pelletier E."/>
            <person name="Niang G."/>
            <person name="Scheremetjew M."/>
            <person name="Finn R."/>
            <person name="Kale V."/>
            <person name="Holt S."/>
            <person name="Cochrane G."/>
            <person name="Meng A."/>
            <person name="Brown T."/>
            <person name="Cohen L."/>
        </authorList>
    </citation>
    <scope>NUCLEOTIDE SEQUENCE</scope>
    <source>
        <strain evidence="9">OF101</strain>
    </source>
</reference>
<dbReference type="PIRSF" id="PIRSF026991">
    <property type="entry name" value="Mnd1"/>
    <property type="match status" value="1"/>
</dbReference>
<comment type="subcellular location">
    <subcellularLocation>
        <location evidence="1 5">Nucleus</location>
    </subcellularLocation>
</comment>
<accession>A0A7S1WJ67</accession>
<comment type="function">
    <text evidence="5">Required for proper homologous chromosome pairing and efficient cross-over and intragenic recombination during meiosis.</text>
</comment>
<keyword evidence="3 6" id="KW-0175">Coiled coil</keyword>
<dbReference type="Pfam" id="PF03962">
    <property type="entry name" value="Mnd1"/>
    <property type="match status" value="1"/>
</dbReference>
<evidence type="ECO:0008006" key="10">
    <source>
        <dbReference type="Google" id="ProtNLM"/>
    </source>
</evidence>
<dbReference type="GO" id="GO:0005634">
    <property type="term" value="C:nucleus"/>
    <property type="evidence" value="ECO:0007669"/>
    <property type="project" value="UniProtKB-SubCell"/>
</dbReference>
<evidence type="ECO:0000256" key="1">
    <source>
        <dbReference type="ARBA" id="ARBA00004123"/>
    </source>
</evidence>
<comment type="similarity">
    <text evidence="2 5">Belongs to the MND1 family.</text>
</comment>
<evidence type="ECO:0000256" key="2">
    <source>
        <dbReference type="ARBA" id="ARBA00005981"/>
    </source>
</evidence>
<dbReference type="Pfam" id="PF18517">
    <property type="entry name" value="LZ3wCH"/>
    <property type="match status" value="1"/>
</dbReference>
<dbReference type="InterPro" id="IPR040453">
    <property type="entry name" value="Mnd1_HTH"/>
</dbReference>
<evidence type="ECO:0000313" key="9">
    <source>
        <dbReference type="EMBL" id="CAD9171443.1"/>
    </source>
</evidence>
<dbReference type="AlphaFoldDB" id="A0A7S1WJ67"/>
<dbReference type="InterPro" id="IPR005647">
    <property type="entry name" value="Mnd1"/>
</dbReference>
<dbReference type="GO" id="GO:0003690">
    <property type="term" value="F:double-stranded DNA binding"/>
    <property type="evidence" value="ECO:0007669"/>
    <property type="project" value="InterPro"/>
</dbReference>
<organism evidence="9">
    <name type="scientific">Alexandrium catenella</name>
    <name type="common">Red tide dinoflagellate</name>
    <name type="synonym">Gonyaulax catenella</name>
    <dbReference type="NCBI Taxonomy" id="2925"/>
    <lineage>
        <taxon>Eukaryota</taxon>
        <taxon>Sar</taxon>
        <taxon>Alveolata</taxon>
        <taxon>Dinophyceae</taxon>
        <taxon>Gonyaulacales</taxon>
        <taxon>Pyrocystaceae</taxon>
        <taxon>Alexandrium</taxon>
    </lineage>
</organism>
<dbReference type="InterPro" id="IPR040661">
    <property type="entry name" value="LZ3wCH"/>
</dbReference>
<feature type="domain" description="Leucine zipper with capping helix" evidence="8">
    <location>
        <begin position="150"/>
        <end position="206"/>
    </location>
</feature>
<evidence type="ECO:0000259" key="7">
    <source>
        <dbReference type="Pfam" id="PF03962"/>
    </source>
</evidence>
<dbReference type="GO" id="GO:0007131">
    <property type="term" value="P:reciprocal meiotic recombination"/>
    <property type="evidence" value="ECO:0007669"/>
    <property type="project" value="InterPro"/>
</dbReference>
<dbReference type="EMBL" id="HBGE01080788">
    <property type="protein sequence ID" value="CAD9171443.1"/>
    <property type="molecule type" value="Transcribed_RNA"/>
</dbReference>
<keyword evidence="4 5" id="KW-0539">Nucleus</keyword>
<evidence type="ECO:0000256" key="3">
    <source>
        <dbReference type="ARBA" id="ARBA00023054"/>
    </source>
</evidence>
<feature type="domain" description="Mnd1 HTH" evidence="7">
    <location>
        <begin position="17"/>
        <end position="74"/>
    </location>
</feature>
<sequence length="207" mass="23417">MSKRKGLSFDEKKATLLAAMNAEATFYTLKELETLGKSKGVIPQAVKDVVEGLCADGEVQSDKVGAQVLFWALPSQRTSALRTKKQRLDDEITQLQKEYEQLQAELASLTTQPPPTDAELADAKARAQAERRRRDQLRTQVEAFERCGPEKLAEMQKQITVAKEAANRWGDNICTVRSMFLRERRGEVSSADFNRTFELPDEFDYLE</sequence>